<comment type="domain">
    <text evidence="8">The N-terminal domain determines nucleotide recognition and specific binding, while the C-terminal domain determines the specific binding to the target protein.</text>
</comment>
<evidence type="ECO:0000256" key="6">
    <source>
        <dbReference type="ARBA" id="ARBA00023134"/>
    </source>
</evidence>
<keyword evidence="7 8" id="KW-0501">Molybdenum cofactor biosynthesis</keyword>
<comment type="catalytic activity">
    <reaction evidence="8">
        <text>Mo-molybdopterin + GTP + H(+) = Mo-molybdopterin guanine dinucleotide + diphosphate</text>
        <dbReference type="Rhea" id="RHEA:34243"/>
        <dbReference type="ChEBI" id="CHEBI:15378"/>
        <dbReference type="ChEBI" id="CHEBI:33019"/>
        <dbReference type="ChEBI" id="CHEBI:37565"/>
        <dbReference type="ChEBI" id="CHEBI:71302"/>
        <dbReference type="ChEBI" id="CHEBI:71310"/>
        <dbReference type="EC" id="2.7.7.77"/>
    </reaction>
</comment>
<keyword evidence="3 8" id="KW-0479">Metal-binding</keyword>
<comment type="similarity">
    <text evidence="8">Belongs to the MobA family.</text>
</comment>
<dbReference type="HAMAP" id="MF_00316">
    <property type="entry name" value="MobA"/>
    <property type="match status" value="1"/>
</dbReference>
<dbReference type="GO" id="GO:0005737">
    <property type="term" value="C:cytoplasm"/>
    <property type="evidence" value="ECO:0007669"/>
    <property type="project" value="UniProtKB-SubCell"/>
</dbReference>
<dbReference type="GO" id="GO:0061603">
    <property type="term" value="F:molybdenum cofactor guanylyltransferase activity"/>
    <property type="evidence" value="ECO:0007669"/>
    <property type="project" value="UniProtKB-EC"/>
</dbReference>
<dbReference type="EC" id="2.7.7.77" evidence="8"/>
<dbReference type="SUPFAM" id="SSF53448">
    <property type="entry name" value="Nucleotide-diphospho-sugar transferases"/>
    <property type="match status" value="1"/>
</dbReference>
<keyword evidence="1 8" id="KW-0963">Cytoplasm</keyword>
<dbReference type="InterPro" id="IPR029044">
    <property type="entry name" value="Nucleotide-diphossugar_trans"/>
</dbReference>
<dbReference type="EMBL" id="SMBX01000002">
    <property type="protein sequence ID" value="TCV01362.1"/>
    <property type="molecule type" value="Genomic_DNA"/>
</dbReference>
<reference evidence="10 11" key="1">
    <citation type="submission" date="2019-03" db="EMBL/GenBank/DDBJ databases">
        <title>Genomic Encyclopedia of Type Strains, Phase IV (KMG-IV): sequencing the most valuable type-strain genomes for metagenomic binning, comparative biology and taxonomic classification.</title>
        <authorList>
            <person name="Goeker M."/>
        </authorList>
    </citation>
    <scope>NUCLEOTIDE SEQUENCE [LARGE SCALE GENOMIC DNA]</scope>
    <source>
        <strain evidence="10 11">DSM 100048</strain>
    </source>
</reference>
<keyword evidence="6 8" id="KW-0342">GTP-binding</keyword>
<evidence type="ECO:0000256" key="8">
    <source>
        <dbReference type="HAMAP-Rule" id="MF_00316"/>
    </source>
</evidence>
<dbReference type="Proteomes" id="UP000294692">
    <property type="component" value="Unassembled WGS sequence"/>
</dbReference>
<dbReference type="CDD" id="cd02503">
    <property type="entry name" value="MobA"/>
    <property type="match status" value="1"/>
</dbReference>
<dbReference type="PANTHER" id="PTHR19136:SF81">
    <property type="entry name" value="MOLYBDENUM COFACTOR GUANYLYLTRANSFERASE"/>
    <property type="match status" value="1"/>
</dbReference>
<evidence type="ECO:0000256" key="2">
    <source>
        <dbReference type="ARBA" id="ARBA00022679"/>
    </source>
</evidence>
<evidence type="ECO:0000256" key="1">
    <source>
        <dbReference type="ARBA" id="ARBA00022490"/>
    </source>
</evidence>
<dbReference type="PANTHER" id="PTHR19136">
    <property type="entry name" value="MOLYBDENUM COFACTOR GUANYLYLTRANSFERASE"/>
    <property type="match status" value="1"/>
</dbReference>
<feature type="binding site" evidence="8">
    <location>
        <position position="115"/>
    </location>
    <ligand>
        <name>Mg(2+)</name>
        <dbReference type="ChEBI" id="CHEBI:18420"/>
    </ligand>
</feature>
<comment type="caution">
    <text evidence="10">The sequence shown here is derived from an EMBL/GenBank/DDBJ whole genome shotgun (WGS) entry which is preliminary data.</text>
</comment>
<proteinExistence type="inferred from homology"/>
<evidence type="ECO:0000256" key="5">
    <source>
        <dbReference type="ARBA" id="ARBA00022842"/>
    </source>
</evidence>
<keyword evidence="2 8" id="KW-0808">Transferase</keyword>
<keyword evidence="5 8" id="KW-0460">Magnesium</keyword>
<evidence type="ECO:0000313" key="11">
    <source>
        <dbReference type="Proteomes" id="UP000294692"/>
    </source>
</evidence>
<feature type="domain" description="MobA-like NTP transferase" evidence="9">
    <location>
        <begin position="9"/>
        <end position="172"/>
    </location>
</feature>
<protein>
    <recommendedName>
        <fullName evidence="8">Molybdenum cofactor guanylyltransferase</fullName>
        <shortName evidence="8">MoCo guanylyltransferase</shortName>
        <ecNumber evidence="8">2.7.7.77</ecNumber>
    </recommendedName>
    <alternativeName>
        <fullName evidence="8">GTP:molybdopterin guanylyltransferase</fullName>
    </alternativeName>
    <alternativeName>
        <fullName evidence="8">Mo-MPT guanylyltransferase</fullName>
    </alternativeName>
    <alternativeName>
        <fullName evidence="8">Molybdopterin guanylyltransferase</fullName>
    </alternativeName>
    <alternativeName>
        <fullName evidence="8">Molybdopterin-guanine dinucleotide synthase</fullName>
        <shortName evidence="8">MGD synthase</shortName>
    </alternativeName>
</protein>
<feature type="binding site" evidence="8">
    <location>
        <begin position="12"/>
        <end position="14"/>
    </location>
    <ligand>
        <name>GTP</name>
        <dbReference type="ChEBI" id="CHEBI:37565"/>
    </ligand>
</feature>
<dbReference type="Gene3D" id="3.90.550.10">
    <property type="entry name" value="Spore Coat Polysaccharide Biosynthesis Protein SpsA, Chain A"/>
    <property type="match status" value="1"/>
</dbReference>
<comment type="cofactor">
    <cofactor evidence="8">
        <name>Mg(2+)</name>
        <dbReference type="ChEBI" id="CHEBI:18420"/>
    </cofactor>
</comment>
<keyword evidence="11" id="KW-1185">Reference proteome</keyword>
<evidence type="ECO:0000256" key="7">
    <source>
        <dbReference type="ARBA" id="ARBA00023150"/>
    </source>
</evidence>
<organism evidence="10 11">
    <name type="scientific">Paracandidimonas soli</name>
    <dbReference type="NCBI Taxonomy" id="1917182"/>
    <lineage>
        <taxon>Bacteria</taxon>
        <taxon>Pseudomonadati</taxon>
        <taxon>Pseudomonadota</taxon>
        <taxon>Betaproteobacteria</taxon>
        <taxon>Burkholderiales</taxon>
        <taxon>Alcaligenaceae</taxon>
        <taxon>Paracandidimonas</taxon>
    </lineage>
</organism>
<sequence>MIGVDSVSGLILSGGRSSRMQPVPQWRAGDEESAVLDKGLLRLNGRPLVAFCKDNLTPWVGDIYISANRFADVYGAYGTVVPDDPVYGESQGPLVGIASVLALIRTPWLCVLPVDSPVVPPRMAPRLAEALQDGRHDIAYVMTDRTHPLCMLIHVACLPALRAYLLSGGRRVHGWLMSQRSLGVDFSNENDKVWNVNTPADLEDLRAYVEAAGGAPGQASQSASG</sequence>
<evidence type="ECO:0000256" key="4">
    <source>
        <dbReference type="ARBA" id="ARBA00022741"/>
    </source>
</evidence>
<name>A0A4R3VCJ8_9BURK</name>
<evidence type="ECO:0000313" key="10">
    <source>
        <dbReference type="EMBL" id="TCV01362.1"/>
    </source>
</evidence>
<comment type="caution">
    <text evidence="8">Lacks conserved residue(s) required for the propagation of feature annotation.</text>
</comment>
<gene>
    <name evidence="8" type="primary">mobA</name>
    <name evidence="10" type="ORF">EV686_10271</name>
</gene>
<dbReference type="GO" id="GO:1902758">
    <property type="term" value="P:bis(molybdopterin guanine dinucleotide)molybdenum biosynthetic process"/>
    <property type="evidence" value="ECO:0007669"/>
    <property type="project" value="TreeGrafter"/>
</dbReference>
<dbReference type="GO" id="GO:0046872">
    <property type="term" value="F:metal ion binding"/>
    <property type="evidence" value="ECO:0007669"/>
    <property type="project" value="UniProtKB-KW"/>
</dbReference>
<accession>A0A4R3VCJ8</accession>
<evidence type="ECO:0000259" key="9">
    <source>
        <dbReference type="Pfam" id="PF12804"/>
    </source>
</evidence>
<dbReference type="InterPro" id="IPR025877">
    <property type="entry name" value="MobA-like_NTP_Trfase"/>
</dbReference>
<feature type="binding site" evidence="8">
    <location>
        <position position="38"/>
    </location>
    <ligand>
        <name>GTP</name>
        <dbReference type="ChEBI" id="CHEBI:37565"/>
    </ligand>
</feature>
<dbReference type="Pfam" id="PF12804">
    <property type="entry name" value="NTP_transf_3"/>
    <property type="match status" value="1"/>
</dbReference>
<comment type="function">
    <text evidence="8">Transfers a GMP moiety from GTP to Mo-molybdopterin (Mo-MPT) cofactor (Moco or molybdenum cofactor) to form Mo-molybdopterin guanine dinucleotide (Mo-MGD) cofactor.</text>
</comment>
<comment type="subcellular location">
    <subcellularLocation>
        <location evidence="8">Cytoplasm</location>
    </subcellularLocation>
</comment>
<feature type="binding site" evidence="8">
    <location>
        <position position="115"/>
    </location>
    <ligand>
        <name>GTP</name>
        <dbReference type="ChEBI" id="CHEBI:37565"/>
    </ligand>
</feature>
<keyword evidence="4 8" id="KW-0547">Nucleotide-binding</keyword>
<evidence type="ECO:0000256" key="3">
    <source>
        <dbReference type="ARBA" id="ARBA00022723"/>
    </source>
</evidence>
<dbReference type="InterPro" id="IPR013482">
    <property type="entry name" value="Molybde_CF_guanTrfase"/>
</dbReference>
<dbReference type="GO" id="GO:0005525">
    <property type="term" value="F:GTP binding"/>
    <property type="evidence" value="ECO:0007669"/>
    <property type="project" value="UniProtKB-UniRule"/>
</dbReference>
<feature type="binding site" evidence="8">
    <location>
        <position position="84"/>
    </location>
    <ligand>
        <name>GTP</name>
        <dbReference type="ChEBI" id="CHEBI:37565"/>
    </ligand>
</feature>
<dbReference type="AlphaFoldDB" id="A0A4R3VCJ8"/>
<comment type="subunit">
    <text evidence="8">Monomer.</text>
</comment>